<dbReference type="AlphaFoldDB" id="A0A2P2MXY4"/>
<protein>
    <submittedName>
        <fullName evidence="1">Uncharacterized protein</fullName>
    </submittedName>
</protein>
<sequence>MIQGAIKRAWTTCPSKSSKTKSYKCTIVRVCQLTHIYDDDI</sequence>
<accession>A0A2P2MXY4</accession>
<proteinExistence type="predicted"/>
<dbReference type="EMBL" id="GGEC01054598">
    <property type="protein sequence ID" value="MBX35082.1"/>
    <property type="molecule type" value="Transcribed_RNA"/>
</dbReference>
<evidence type="ECO:0000313" key="1">
    <source>
        <dbReference type="EMBL" id="MBX35082.1"/>
    </source>
</evidence>
<name>A0A2P2MXY4_RHIMU</name>
<organism evidence="1">
    <name type="scientific">Rhizophora mucronata</name>
    <name type="common">Asiatic mangrove</name>
    <dbReference type="NCBI Taxonomy" id="61149"/>
    <lineage>
        <taxon>Eukaryota</taxon>
        <taxon>Viridiplantae</taxon>
        <taxon>Streptophyta</taxon>
        <taxon>Embryophyta</taxon>
        <taxon>Tracheophyta</taxon>
        <taxon>Spermatophyta</taxon>
        <taxon>Magnoliopsida</taxon>
        <taxon>eudicotyledons</taxon>
        <taxon>Gunneridae</taxon>
        <taxon>Pentapetalae</taxon>
        <taxon>rosids</taxon>
        <taxon>fabids</taxon>
        <taxon>Malpighiales</taxon>
        <taxon>Rhizophoraceae</taxon>
        <taxon>Rhizophora</taxon>
    </lineage>
</organism>
<reference evidence="1" key="1">
    <citation type="submission" date="2018-02" db="EMBL/GenBank/DDBJ databases">
        <title>Rhizophora mucronata_Transcriptome.</title>
        <authorList>
            <person name="Meera S.P."/>
            <person name="Sreeshan A."/>
            <person name="Augustine A."/>
        </authorList>
    </citation>
    <scope>NUCLEOTIDE SEQUENCE</scope>
    <source>
        <tissue evidence="1">Leaf</tissue>
    </source>
</reference>